<gene>
    <name evidence="2" type="ORF">ACFYTH_15880</name>
</gene>
<keyword evidence="3" id="KW-1185">Reference proteome</keyword>
<sequence length="120" mass="12976">MFAPLTVGCSSCASDSLEQVPSSGVGSIVSWRVVDRAGAGGALTPSTVAIVELDEGPWVYTSLEGEVPLLSDRPVRVHFQPRPRDDRFPVFVVCGDRRHRQCRRESVTSAGSDGRDHAPR</sequence>
<accession>A0ABW6NI50</accession>
<dbReference type="RefSeq" id="WP_387251717.1">
    <property type="nucleotide sequence ID" value="NZ_JBIALX010000006.1"/>
</dbReference>
<proteinExistence type="predicted"/>
<evidence type="ECO:0000259" key="1">
    <source>
        <dbReference type="Pfam" id="PF01796"/>
    </source>
</evidence>
<dbReference type="Proteomes" id="UP001601521">
    <property type="component" value="Unassembled WGS sequence"/>
</dbReference>
<evidence type="ECO:0000313" key="3">
    <source>
        <dbReference type="Proteomes" id="UP001601521"/>
    </source>
</evidence>
<dbReference type="SUPFAM" id="SSF50249">
    <property type="entry name" value="Nucleic acid-binding proteins"/>
    <property type="match status" value="1"/>
</dbReference>
<dbReference type="InterPro" id="IPR002878">
    <property type="entry name" value="ChsH2_C"/>
</dbReference>
<reference evidence="2 3" key="1">
    <citation type="submission" date="2024-10" db="EMBL/GenBank/DDBJ databases">
        <title>The Natural Products Discovery Center: Release of the First 8490 Sequenced Strains for Exploring Actinobacteria Biosynthetic Diversity.</title>
        <authorList>
            <person name="Kalkreuter E."/>
            <person name="Kautsar S.A."/>
            <person name="Yang D."/>
            <person name="Bader C.D."/>
            <person name="Teijaro C.N."/>
            <person name="Fluegel L."/>
            <person name="Davis C.M."/>
            <person name="Simpson J.R."/>
            <person name="Lauterbach L."/>
            <person name="Steele A.D."/>
            <person name="Gui C."/>
            <person name="Meng S."/>
            <person name="Li G."/>
            <person name="Viehrig K."/>
            <person name="Ye F."/>
            <person name="Su P."/>
            <person name="Kiefer A.F."/>
            <person name="Nichols A."/>
            <person name="Cepeda A.J."/>
            <person name="Yan W."/>
            <person name="Fan B."/>
            <person name="Jiang Y."/>
            <person name="Adhikari A."/>
            <person name="Zheng C.-J."/>
            <person name="Schuster L."/>
            <person name="Cowan T.M."/>
            <person name="Smanski M.J."/>
            <person name="Chevrette M.G."/>
            <person name="De Carvalho L.P.S."/>
            <person name="Shen B."/>
        </authorList>
    </citation>
    <scope>NUCLEOTIDE SEQUENCE [LARGE SCALE GENOMIC DNA]</scope>
    <source>
        <strain evidence="2 3">NPDC004550</strain>
    </source>
</reference>
<feature type="domain" description="ChsH2 C-terminal OB-fold" evidence="1">
    <location>
        <begin position="20"/>
        <end position="80"/>
    </location>
</feature>
<name>A0ABW6NI50_9NOCA</name>
<organism evidence="2 3">
    <name type="scientific">Nocardia africana</name>
    <dbReference type="NCBI Taxonomy" id="134964"/>
    <lineage>
        <taxon>Bacteria</taxon>
        <taxon>Bacillati</taxon>
        <taxon>Actinomycetota</taxon>
        <taxon>Actinomycetes</taxon>
        <taxon>Mycobacteriales</taxon>
        <taxon>Nocardiaceae</taxon>
        <taxon>Nocardia</taxon>
    </lineage>
</organism>
<comment type="caution">
    <text evidence="2">The sequence shown here is derived from an EMBL/GenBank/DDBJ whole genome shotgun (WGS) entry which is preliminary data.</text>
</comment>
<evidence type="ECO:0000313" key="2">
    <source>
        <dbReference type="EMBL" id="MFF0454842.1"/>
    </source>
</evidence>
<dbReference type="Pfam" id="PF01796">
    <property type="entry name" value="OB_ChsH2_C"/>
    <property type="match status" value="1"/>
</dbReference>
<dbReference type="InterPro" id="IPR012340">
    <property type="entry name" value="NA-bd_OB-fold"/>
</dbReference>
<protein>
    <submittedName>
        <fullName evidence="2">Zn-ribbon domain-containing OB-fold protein</fullName>
    </submittedName>
</protein>
<dbReference type="EMBL" id="JBIALX010000006">
    <property type="protein sequence ID" value="MFF0454842.1"/>
    <property type="molecule type" value="Genomic_DNA"/>
</dbReference>